<evidence type="ECO:0000313" key="1">
    <source>
        <dbReference type="EMBL" id="EKM76187.1"/>
    </source>
</evidence>
<dbReference type="Pfam" id="PF21858">
    <property type="entry name" value="DUF6914"/>
    <property type="match status" value="1"/>
</dbReference>
<gene>
    <name evidence="1" type="ORF">AGABI1DRAFT_78910</name>
</gene>
<sequence>MPSNKDRLYVALFARGGAPKMPGLEDTYHWALIVAPKVEKVDTRGVQYHAKEKILGPSNSQWVFEEIDIPLRAANMLLVRIAIAKIVKLDRVHEILRSIPIRKGEVGWNCVGWVKEALQLLDVDGEAPLGTRVVEWVKVRDAAMSYCNAKKAAHRFDGKAEGAAFDIERPPTFDLMANKETVP</sequence>
<evidence type="ECO:0000313" key="2">
    <source>
        <dbReference type="Proteomes" id="UP000008493"/>
    </source>
</evidence>
<dbReference type="Proteomes" id="UP000008493">
    <property type="component" value="Unassembled WGS sequence"/>
</dbReference>
<dbReference type="KEGG" id="abp:AGABI1DRAFT78910"/>
<dbReference type="InterPro" id="IPR054208">
    <property type="entry name" value="DUF6914"/>
</dbReference>
<dbReference type="GeneID" id="18831545"/>
<protein>
    <submittedName>
        <fullName evidence="1">Uncharacterized protein</fullName>
    </submittedName>
</protein>
<proteinExistence type="predicted"/>
<reference evidence="2" key="1">
    <citation type="journal article" date="2012" name="Proc. Natl. Acad. Sci. U.S.A.">
        <title>Genome sequence of the button mushroom Agaricus bisporus reveals mechanisms governing adaptation to a humic-rich ecological niche.</title>
        <authorList>
            <person name="Morin E."/>
            <person name="Kohler A."/>
            <person name="Baker A.R."/>
            <person name="Foulongne-Oriol M."/>
            <person name="Lombard V."/>
            <person name="Nagy L.G."/>
            <person name="Ohm R.A."/>
            <person name="Patyshakuliyeva A."/>
            <person name="Brun A."/>
            <person name="Aerts A.L."/>
            <person name="Bailey A.M."/>
            <person name="Billette C."/>
            <person name="Coutinho P.M."/>
            <person name="Deakin G."/>
            <person name="Doddapaneni H."/>
            <person name="Floudas D."/>
            <person name="Grimwood J."/>
            <person name="Hilden K."/>
            <person name="Kuees U."/>
            <person name="LaButti K.M."/>
            <person name="Lapidus A."/>
            <person name="Lindquist E.A."/>
            <person name="Lucas S.M."/>
            <person name="Murat C."/>
            <person name="Riley R.W."/>
            <person name="Salamov A.A."/>
            <person name="Schmutz J."/>
            <person name="Subramanian V."/>
            <person name="Woesten H.A.B."/>
            <person name="Xu J."/>
            <person name="Eastwood D.C."/>
            <person name="Foster G.D."/>
            <person name="Sonnenberg A.S."/>
            <person name="Cullen D."/>
            <person name="de Vries R.P."/>
            <person name="Lundell T."/>
            <person name="Hibbett D.S."/>
            <person name="Henrissat B."/>
            <person name="Burton K.S."/>
            <person name="Kerrigan R.W."/>
            <person name="Challen M.P."/>
            <person name="Grigoriev I.V."/>
            <person name="Martin F."/>
        </authorList>
    </citation>
    <scope>NUCLEOTIDE SEQUENCE [LARGE SCALE GENOMIC DNA]</scope>
    <source>
        <strain evidence="2">JB137-S8 / ATCC MYA-4627 / FGSC 10392</strain>
    </source>
</reference>
<dbReference type="HOGENOM" id="CLU_095770_2_0_1"/>
<dbReference type="EMBL" id="JH971404">
    <property type="protein sequence ID" value="EKM76187.1"/>
    <property type="molecule type" value="Genomic_DNA"/>
</dbReference>
<dbReference type="RefSeq" id="XP_007333144.1">
    <property type="nucleotide sequence ID" value="XM_007333082.1"/>
</dbReference>
<keyword evidence="2" id="KW-1185">Reference proteome</keyword>
<dbReference type="InParanoid" id="K5WZZ3"/>
<dbReference type="OrthoDB" id="2679825at2759"/>
<accession>K5WZZ3</accession>
<name>K5WZZ3_AGABU</name>
<dbReference type="eggNOG" id="ENOG502RZJU">
    <property type="taxonomic scope" value="Eukaryota"/>
</dbReference>
<dbReference type="AlphaFoldDB" id="K5WZZ3"/>
<dbReference type="OMA" id="GWNCVSW"/>
<organism evidence="1 2">
    <name type="scientific">Agaricus bisporus var. burnettii (strain JB137-S8 / ATCC MYA-4627 / FGSC 10392)</name>
    <name type="common">White button mushroom</name>
    <dbReference type="NCBI Taxonomy" id="597362"/>
    <lineage>
        <taxon>Eukaryota</taxon>
        <taxon>Fungi</taxon>
        <taxon>Dikarya</taxon>
        <taxon>Basidiomycota</taxon>
        <taxon>Agaricomycotina</taxon>
        <taxon>Agaricomycetes</taxon>
        <taxon>Agaricomycetidae</taxon>
        <taxon>Agaricales</taxon>
        <taxon>Agaricineae</taxon>
        <taxon>Agaricaceae</taxon>
        <taxon>Agaricus</taxon>
    </lineage>
</organism>